<name>A0A1I6JPY0_9FIRM</name>
<proteinExistence type="predicted"/>
<keyword evidence="1" id="KW-0472">Membrane</keyword>
<dbReference type="Proteomes" id="UP000199659">
    <property type="component" value="Unassembled WGS sequence"/>
</dbReference>
<keyword evidence="1" id="KW-0812">Transmembrane</keyword>
<evidence type="ECO:0000313" key="3">
    <source>
        <dbReference type="Proteomes" id="UP000199659"/>
    </source>
</evidence>
<accession>A0A1I6JPY0</accession>
<protein>
    <submittedName>
        <fullName evidence="2">Uncharacterized protein</fullName>
    </submittedName>
</protein>
<sequence length="47" mass="5611">MRYITDIFRGNVMVRNIAFLVIFLVAMYVFYNLGKNIGELVYYLSIR</sequence>
<dbReference type="STRING" id="37658.SAMN05661086_01855"/>
<keyword evidence="3" id="KW-1185">Reference proteome</keyword>
<reference evidence="2 3" key="1">
    <citation type="submission" date="2016-10" db="EMBL/GenBank/DDBJ databases">
        <authorList>
            <person name="de Groot N.N."/>
        </authorList>
    </citation>
    <scope>NUCLEOTIDE SEQUENCE [LARGE SCALE GENOMIC DNA]</scope>
    <source>
        <strain evidence="2 3">743A</strain>
    </source>
</reference>
<evidence type="ECO:0000313" key="2">
    <source>
        <dbReference type="EMBL" id="SFR81014.1"/>
    </source>
</evidence>
<keyword evidence="1" id="KW-1133">Transmembrane helix</keyword>
<feature type="transmembrane region" description="Helical" evidence="1">
    <location>
        <begin position="12"/>
        <end position="31"/>
    </location>
</feature>
<evidence type="ECO:0000256" key="1">
    <source>
        <dbReference type="SAM" id="Phobius"/>
    </source>
</evidence>
<gene>
    <name evidence="2" type="ORF">SAMN05661086_01855</name>
</gene>
<organism evidence="2 3">
    <name type="scientific">Anaeromicropila populeti</name>
    <dbReference type="NCBI Taxonomy" id="37658"/>
    <lineage>
        <taxon>Bacteria</taxon>
        <taxon>Bacillati</taxon>
        <taxon>Bacillota</taxon>
        <taxon>Clostridia</taxon>
        <taxon>Lachnospirales</taxon>
        <taxon>Lachnospiraceae</taxon>
        <taxon>Anaeromicropila</taxon>
    </lineage>
</organism>
<dbReference type="EMBL" id="FOYZ01000006">
    <property type="protein sequence ID" value="SFR81014.1"/>
    <property type="molecule type" value="Genomic_DNA"/>
</dbReference>
<dbReference type="AlphaFoldDB" id="A0A1I6JPY0"/>